<dbReference type="InterPro" id="IPR005146">
    <property type="entry name" value="B3/B4_tRNA-bd"/>
</dbReference>
<evidence type="ECO:0000313" key="17">
    <source>
        <dbReference type="Proteomes" id="UP000185739"/>
    </source>
</evidence>
<dbReference type="Pfam" id="PF03483">
    <property type="entry name" value="B3_4"/>
    <property type="match status" value="1"/>
</dbReference>
<sequence length="796" mass="85936">MQFSEQWLRTFVDPQLDSAELGHLLTMAGLEVEEAVPVAPAFSGVVVAHIVEAEKHPNADKLKLCKVDAGTGELLQIVCGAPNAAAGMKVPCARVGAVLPGGFAIKAAKLRGVESFGMLCSARELGLSEDHAGLHVLPEDAAVGTDIRDYLGLDDTLFTIKLTPNRADCLSLVGVAREVAAITGAPLNLAATDAVAPTVDDRRAIVLDAPAACPRYCGRILKGVDARAQTPEWMVRRLARSGIRAISALVDVTNYVMLELGQPLHAFDNAKLHGAIHVRLPQAGEQVLLLNEQSVTPAPDTLLIADETRPLALAGIMGGEHSGITLETQDVFLESAFFAPDAIAGRARSHGFSSDASHRYERGVDFELARSAIERATGLILDICGGAAGPVEEALVRTALPVRAPVRLRPARARRVLGITLSDEAVCRLLERVHLQLAREGEDFMVTPPSWRFDIGIEEDLIEELARLHGYDNIPAVAPQGSLMMLPSSERSRPVWALRHLMAARGYQEVVNFAFVEEAWERDFCANEDPIRLANPIASQLSVMRSSLIPGLAGNLATNRKRQSDRVRVFEVARVFERKADGEPVRGFHQVMNLAALAAGPVVPEQWGERARNVDFYDVKGDLEALFAPHRLEFERLSHPALHPGRAATVRMDGHSIGIVGELHPVWVQRYDLGSAPVVFEVALDAALAARVPAYAEVSRMPAVTRDLALVVGVEVTAARVVEVLKSAAPAIVDEIALFDVYHGKGIDPDKKSLAFRVLMQDTRRTLEEAEVEAAVSALVRQAESQLGARLRGAGD</sequence>
<keyword evidence="6 15" id="KW-0436">Ligase</keyword>
<dbReference type="InterPro" id="IPR045060">
    <property type="entry name" value="Phe-tRNA-ligase_IIc_bsu"/>
</dbReference>
<dbReference type="SMART" id="SM00896">
    <property type="entry name" value="FDX-ACB"/>
    <property type="match status" value="1"/>
</dbReference>
<dbReference type="GO" id="GO:0000049">
    <property type="term" value="F:tRNA binding"/>
    <property type="evidence" value="ECO:0007669"/>
    <property type="project" value="UniProtKB-UniRule"/>
</dbReference>
<keyword evidence="9 15" id="KW-0067">ATP-binding</keyword>
<reference evidence="16 17" key="1">
    <citation type="submission" date="2016-12" db="EMBL/GenBank/DDBJ databases">
        <title>Complete genome sequence of Thauera chlorobenzoica, a Betaproteobacterium degrading haloaromatics anaerobically to CO2 and halides.</title>
        <authorList>
            <person name="Goris T."/>
            <person name="Mergelsberg M."/>
            <person name="Boll M."/>
        </authorList>
    </citation>
    <scope>NUCLEOTIDE SEQUENCE [LARGE SCALE GENOMIC DNA]</scope>
    <source>
        <strain evidence="16 17">3CB1</strain>
    </source>
</reference>
<dbReference type="GO" id="GO:0004826">
    <property type="term" value="F:phenylalanine-tRNA ligase activity"/>
    <property type="evidence" value="ECO:0007669"/>
    <property type="project" value="UniProtKB-UniRule"/>
</dbReference>
<feature type="binding site" evidence="15">
    <location>
        <position position="464"/>
    </location>
    <ligand>
        <name>Mg(2+)</name>
        <dbReference type="ChEBI" id="CHEBI:18420"/>
        <note>shared with alpha subunit</note>
    </ligand>
</feature>
<dbReference type="SUPFAM" id="SSF50249">
    <property type="entry name" value="Nucleic acid-binding proteins"/>
    <property type="match status" value="1"/>
</dbReference>
<dbReference type="SUPFAM" id="SSF46955">
    <property type="entry name" value="Putative DNA-binding domain"/>
    <property type="match status" value="1"/>
</dbReference>
<dbReference type="Gene3D" id="2.40.50.140">
    <property type="entry name" value="Nucleic acid-binding proteins"/>
    <property type="match status" value="1"/>
</dbReference>
<evidence type="ECO:0000256" key="11">
    <source>
        <dbReference type="ARBA" id="ARBA00022884"/>
    </source>
</evidence>
<evidence type="ECO:0000256" key="6">
    <source>
        <dbReference type="ARBA" id="ARBA00022598"/>
    </source>
</evidence>
<evidence type="ECO:0000256" key="14">
    <source>
        <dbReference type="ARBA" id="ARBA00049255"/>
    </source>
</evidence>
<evidence type="ECO:0000256" key="13">
    <source>
        <dbReference type="ARBA" id="ARBA00023146"/>
    </source>
</evidence>
<dbReference type="SUPFAM" id="SSF54991">
    <property type="entry name" value="Anticodon-binding domain of PheRS"/>
    <property type="match status" value="1"/>
</dbReference>
<dbReference type="Pfam" id="PF17759">
    <property type="entry name" value="tRNA_synthFbeta"/>
    <property type="match status" value="1"/>
</dbReference>
<dbReference type="HAMAP" id="MF_00283">
    <property type="entry name" value="Phe_tRNA_synth_beta1"/>
    <property type="match status" value="1"/>
</dbReference>
<dbReference type="GO" id="GO:0005524">
    <property type="term" value="F:ATP binding"/>
    <property type="evidence" value="ECO:0007669"/>
    <property type="project" value="UniProtKB-UniRule"/>
</dbReference>
<dbReference type="Pfam" id="PF03484">
    <property type="entry name" value="B5"/>
    <property type="match status" value="1"/>
</dbReference>
<keyword evidence="17" id="KW-1185">Reference proteome</keyword>
<dbReference type="InterPro" id="IPR033714">
    <property type="entry name" value="tRNA_bind_bactPheRS"/>
</dbReference>
<dbReference type="KEGG" id="tcl:Tchl_2069"/>
<keyword evidence="4 15" id="KW-0963">Cytoplasm</keyword>
<gene>
    <name evidence="15" type="primary">pheT</name>
    <name evidence="16" type="ORF">Tchl_2069</name>
</gene>
<evidence type="ECO:0000256" key="3">
    <source>
        <dbReference type="ARBA" id="ARBA00011209"/>
    </source>
</evidence>
<dbReference type="PROSITE" id="PS51483">
    <property type="entry name" value="B5"/>
    <property type="match status" value="1"/>
</dbReference>
<evidence type="ECO:0000256" key="15">
    <source>
        <dbReference type="HAMAP-Rule" id="MF_00283"/>
    </source>
</evidence>
<name>A0A1H5SAR5_9RHOO</name>
<dbReference type="PROSITE" id="PS50886">
    <property type="entry name" value="TRBD"/>
    <property type="match status" value="1"/>
</dbReference>
<evidence type="ECO:0000256" key="10">
    <source>
        <dbReference type="ARBA" id="ARBA00022842"/>
    </source>
</evidence>
<dbReference type="InterPro" id="IPR012340">
    <property type="entry name" value="NA-bd_OB-fold"/>
</dbReference>
<dbReference type="AlphaFoldDB" id="A0A1H5SAR5"/>
<feature type="binding site" evidence="15">
    <location>
        <position position="454"/>
    </location>
    <ligand>
        <name>Mg(2+)</name>
        <dbReference type="ChEBI" id="CHEBI:18420"/>
        <note>shared with alpha subunit</note>
    </ligand>
</feature>
<dbReference type="PANTHER" id="PTHR10947:SF0">
    <property type="entry name" value="PHENYLALANINE--TRNA LIGASE BETA SUBUNIT"/>
    <property type="match status" value="1"/>
</dbReference>
<dbReference type="FunFam" id="2.40.50.140:FF:000045">
    <property type="entry name" value="Phenylalanine--tRNA ligase beta subunit"/>
    <property type="match status" value="1"/>
</dbReference>
<dbReference type="Gene3D" id="3.50.40.10">
    <property type="entry name" value="Phenylalanyl-trna Synthetase, Chain B, domain 3"/>
    <property type="match status" value="1"/>
</dbReference>
<evidence type="ECO:0000256" key="1">
    <source>
        <dbReference type="ARBA" id="ARBA00004496"/>
    </source>
</evidence>
<dbReference type="PANTHER" id="PTHR10947">
    <property type="entry name" value="PHENYLALANYL-TRNA SYNTHETASE BETA CHAIN AND LEUCINE-RICH REPEAT-CONTAINING PROTEIN 47"/>
    <property type="match status" value="1"/>
</dbReference>
<dbReference type="InterPro" id="IPR036690">
    <property type="entry name" value="Fdx_antiC-bd_sf"/>
</dbReference>
<evidence type="ECO:0000256" key="8">
    <source>
        <dbReference type="ARBA" id="ARBA00022741"/>
    </source>
</evidence>
<comment type="catalytic activity">
    <reaction evidence="14 15">
        <text>tRNA(Phe) + L-phenylalanine + ATP = L-phenylalanyl-tRNA(Phe) + AMP + diphosphate + H(+)</text>
        <dbReference type="Rhea" id="RHEA:19413"/>
        <dbReference type="Rhea" id="RHEA-COMP:9668"/>
        <dbReference type="Rhea" id="RHEA-COMP:9699"/>
        <dbReference type="ChEBI" id="CHEBI:15378"/>
        <dbReference type="ChEBI" id="CHEBI:30616"/>
        <dbReference type="ChEBI" id="CHEBI:33019"/>
        <dbReference type="ChEBI" id="CHEBI:58095"/>
        <dbReference type="ChEBI" id="CHEBI:78442"/>
        <dbReference type="ChEBI" id="CHEBI:78531"/>
        <dbReference type="ChEBI" id="CHEBI:456215"/>
        <dbReference type="EC" id="6.1.1.20"/>
    </reaction>
</comment>
<dbReference type="InterPro" id="IPR002547">
    <property type="entry name" value="tRNA-bd_dom"/>
</dbReference>
<dbReference type="FunFam" id="3.30.56.10:FF:000002">
    <property type="entry name" value="Phenylalanine--tRNA ligase beta subunit"/>
    <property type="match status" value="1"/>
</dbReference>
<dbReference type="Proteomes" id="UP000185739">
    <property type="component" value="Chromosome"/>
</dbReference>
<keyword evidence="7 15" id="KW-0479">Metal-binding</keyword>
<feature type="binding site" evidence="15">
    <location>
        <position position="463"/>
    </location>
    <ligand>
        <name>Mg(2+)</name>
        <dbReference type="ChEBI" id="CHEBI:18420"/>
        <note>shared with alpha subunit</note>
    </ligand>
</feature>
<evidence type="ECO:0000256" key="7">
    <source>
        <dbReference type="ARBA" id="ARBA00022723"/>
    </source>
</evidence>
<dbReference type="FunFam" id="3.50.40.10:FF:000001">
    <property type="entry name" value="Phenylalanine--tRNA ligase beta subunit"/>
    <property type="match status" value="1"/>
</dbReference>
<keyword evidence="11" id="KW-0694">RNA-binding</keyword>
<dbReference type="InterPro" id="IPR005121">
    <property type="entry name" value="Fdx_antiC-bd"/>
</dbReference>
<dbReference type="NCBIfam" id="NF045760">
    <property type="entry name" value="YtpR"/>
    <property type="match status" value="1"/>
</dbReference>
<dbReference type="InterPro" id="IPR045864">
    <property type="entry name" value="aa-tRNA-synth_II/BPL/LPL"/>
</dbReference>
<dbReference type="InterPro" id="IPR005147">
    <property type="entry name" value="tRNA_synthase_B5-dom"/>
</dbReference>
<keyword evidence="8 15" id="KW-0547">Nucleotide-binding</keyword>
<comment type="subunit">
    <text evidence="3 15">Tetramer of two alpha and two beta subunits.</text>
</comment>
<dbReference type="STRING" id="96773.Tchl_2069"/>
<dbReference type="GO" id="GO:0006432">
    <property type="term" value="P:phenylalanyl-tRNA aminoacylation"/>
    <property type="evidence" value="ECO:0007669"/>
    <property type="project" value="UniProtKB-UniRule"/>
</dbReference>
<dbReference type="GO" id="GO:0009328">
    <property type="term" value="C:phenylalanine-tRNA ligase complex"/>
    <property type="evidence" value="ECO:0007669"/>
    <property type="project" value="TreeGrafter"/>
</dbReference>
<accession>A0A1H5SAR5</accession>
<dbReference type="PROSITE" id="PS51447">
    <property type="entry name" value="FDX_ACB"/>
    <property type="match status" value="1"/>
</dbReference>
<evidence type="ECO:0000313" key="16">
    <source>
        <dbReference type="EMBL" id="APR04914.1"/>
    </source>
</evidence>
<dbReference type="Gene3D" id="3.30.930.10">
    <property type="entry name" value="Bira Bifunctional Protein, Domain 2"/>
    <property type="match status" value="1"/>
</dbReference>
<dbReference type="EMBL" id="CP018839">
    <property type="protein sequence ID" value="APR04914.1"/>
    <property type="molecule type" value="Genomic_DNA"/>
</dbReference>
<keyword evidence="10 15" id="KW-0460">Magnesium</keyword>
<dbReference type="InterPro" id="IPR020825">
    <property type="entry name" value="Phe-tRNA_synthase-like_B3/B4"/>
</dbReference>
<dbReference type="Gene3D" id="3.30.56.10">
    <property type="match status" value="2"/>
</dbReference>
<dbReference type="SMART" id="SM00873">
    <property type="entry name" value="B3_4"/>
    <property type="match status" value="1"/>
</dbReference>
<dbReference type="NCBIfam" id="TIGR00472">
    <property type="entry name" value="pheT_bact"/>
    <property type="match status" value="1"/>
</dbReference>
<dbReference type="FunFam" id="3.30.70.380:FF:000001">
    <property type="entry name" value="Phenylalanine--tRNA ligase beta subunit"/>
    <property type="match status" value="1"/>
</dbReference>
<dbReference type="InterPro" id="IPR004532">
    <property type="entry name" value="Phe-tRNA-ligase_IIc_bsu_bact"/>
</dbReference>
<keyword evidence="5" id="KW-0820">tRNA-binding</keyword>
<dbReference type="RefSeq" id="WP_075148337.1">
    <property type="nucleotide sequence ID" value="NZ_CP018839.1"/>
</dbReference>
<dbReference type="OrthoDB" id="9805455at2"/>
<evidence type="ECO:0000256" key="9">
    <source>
        <dbReference type="ARBA" id="ARBA00022840"/>
    </source>
</evidence>
<dbReference type="SUPFAM" id="SSF55681">
    <property type="entry name" value="Class II aaRS and biotin synthetases"/>
    <property type="match status" value="1"/>
</dbReference>
<dbReference type="SMART" id="SM00874">
    <property type="entry name" value="B5"/>
    <property type="match status" value="1"/>
</dbReference>
<protein>
    <recommendedName>
        <fullName evidence="15">Phenylalanine--tRNA ligase beta subunit</fullName>
        <ecNumber evidence="15">6.1.1.20</ecNumber>
    </recommendedName>
    <alternativeName>
        <fullName evidence="15">Phenylalanyl-tRNA synthetase beta subunit</fullName>
        <shortName evidence="15">PheRS</shortName>
    </alternativeName>
</protein>
<evidence type="ECO:0000256" key="12">
    <source>
        <dbReference type="ARBA" id="ARBA00022917"/>
    </source>
</evidence>
<comment type="subcellular location">
    <subcellularLocation>
        <location evidence="1 15">Cytoplasm</location>
    </subcellularLocation>
</comment>
<dbReference type="GO" id="GO:0000287">
    <property type="term" value="F:magnesium ion binding"/>
    <property type="evidence" value="ECO:0007669"/>
    <property type="project" value="UniProtKB-UniRule"/>
</dbReference>
<dbReference type="EC" id="6.1.1.20" evidence="15"/>
<comment type="cofactor">
    <cofactor evidence="15">
        <name>Mg(2+)</name>
        <dbReference type="ChEBI" id="CHEBI:18420"/>
    </cofactor>
    <text evidence="15">Binds 2 magnesium ions per tetramer.</text>
</comment>
<dbReference type="CDD" id="cd00769">
    <property type="entry name" value="PheRS_beta_core"/>
    <property type="match status" value="1"/>
</dbReference>
<evidence type="ECO:0000256" key="5">
    <source>
        <dbReference type="ARBA" id="ARBA00022555"/>
    </source>
</evidence>
<comment type="similarity">
    <text evidence="2 15">Belongs to the phenylalanyl-tRNA synthetase beta subunit family. Type 1 subfamily.</text>
</comment>
<dbReference type="Pfam" id="PF03147">
    <property type="entry name" value="FDX-ACB"/>
    <property type="match status" value="1"/>
</dbReference>
<dbReference type="InterPro" id="IPR041616">
    <property type="entry name" value="PheRS_beta_core"/>
</dbReference>
<evidence type="ECO:0000256" key="2">
    <source>
        <dbReference type="ARBA" id="ARBA00008653"/>
    </source>
</evidence>
<keyword evidence="12 15" id="KW-0648">Protein biosynthesis</keyword>
<dbReference type="InterPro" id="IPR009061">
    <property type="entry name" value="DNA-bd_dom_put_sf"/>
</dbReference>
<dbReference type="SUPFAM" id="SSF56037">
    <property type="entry name" value="PheT/TilS domain"/>
    <property type="match status" value="1"/>
</dbReference>
<proteinExistence type="inferred from homology"/>
<dbReference type="CDD" id="cd02796">
    <property type="entry name" value="tRNA_bind_bactPheRS"/>
    <property type="match status" value="1"/>
</dbReference>
<dbReference type="Pfam" id="PF01588">
    <property type="entry name" value="tRNA_bind"/>
    <property type="match status" value="1"/>
</dbReference>
<feature type="binding site" evidence="15">
    <location>
        <position position="460"/>
    </location>
    <ligand>
        <name>Mg(2+)</name>
        <dbReference type="ChEBI" id="CHEBI:18420"/>
        <note>shared with alpha subunit</note>
    </ligand>
</feature>
<evidence type="ECO:0000256" key="4">
    <source>
        <dbReference type="ARBA" id="ARBA00022490"/>
    </source>
</evidence>
<keyword evidence="13 15" id="KW-0030">Aminoacyl-tRNA synthetase</keyword>
<dbReference type="FunFam" id="3.30.930.10:FF:000022">
    <property type="entry name" value="Phenylalanine--tRNA ligase beta subunit"/>
    <property type="match status" value="1"/>
</dbReference>
<organism evidence="16 17">
    <name type="scientific">Thauera chlorobenzoica</name>
    <dbReference type="NCBI Taxonomy" id="96773"/>
    <lineage>
        <taxon>Bacteria</taxon>
        <taxon>Pseudomonadati</taxon>
        <taxon>Pseudomonadota</taxon>
        <taxon>Betaproteobacteria</taxon>
        <taxon>Rhodocyclales</taxon>
        <taxon>Zoogloeaceae</taxon>
        <taxon>Thauera</taxon>
    </lineage>
</organism>
<dbReference type="Gene3D" id="3.30.70.380">
    <property type="entry name" value="Ferrodoxin-fold anticodon-binding domain"/>
    <property type="match status" value="1"/>
</dbReference>